<dbReference type="EMBL" id="NOWF01000006">
    <property type="protein sequence ID" value="OYD07408.1"/>
    <property type="molecule type" value="Genomic_DNA"/>
</dbReference>
<accession>A0A235B522</accession>
<dbReference type="RefSeq" id="WP_094264644.1">
    <property type="nucleotide sequence ID" value="NZ_NOWF01000006.1"/>
</dbReference>
<protein>
    <submittedName>
        <fullName evidence="1">Uncharacterized protein</fullName>
    </submittedName>
</protein>
<proteinExistence type="predicted"/>
<dbReference type="OrthoDB" id="2339832at2"/>
<reference evidence="1 2" key="1">
    <citation type="submission" date="2017-07" db="EMBL/GenBank/DDBJ databases">
        <title>The genome sequence of Paludifilum halophilum highlights mechanisms for microbial adaptation to high salt environemnts.</title>
        <authorList>
            <person name="Belbahri L."/>
        </authorList>
    </citation>
    <scope>NUCLEOTIDE SEQUENCE [LARGE SCALE GENOMIC DNA]</scope>
    <source>
        <strain evidence="1 2">DSM 102817</strain>
    </source>
</reference>
<gene>
    <name evidence="1" type="ORF">CHM34_10890</name>
</gene>
<keyword evidence="2" id="KW-1185">Reference proteome</keyword>
<name>A0A235B522_9BACL</name>
<evidence type="ECO:0000313" key="2">
    <source>
        <dbReference type="Proteomes" id="UP000215459"/>
    </source>
</evidence>
<dbReference type="Proteomes" id="UP000215459">
    <property type="component" value="Unassembled WGS sequence"/>
</dbReference>
<sequence>MSFYDEYELLELFCSEPKVIDQEVGIYEYQMSSETGHTFTLYFSIHEETVIITLSHNKLMNPIFDISLKEVEKIKADSEKLVFTRNDKPTVMMYVKPSFTLEIENL</sequence>
<evidence type="ECO:0000313" key="1">
    <source>
        <dbReference type="EMBL" id="OYD07408.1"/>
    </source>
</evidence>
<comment type="caution">
    <text evidence="1">The sequence shown here is derived from an EMBL/GenBank/DDBJ whole genome shotgun (WGS) entry which is preliminary data.</text>
</comment>
<organism evidence="1 2">
    <name type="scientific">Paludifilum halophilum</name>
    <dbReference type="NCBI Taxonomy" id="1642702"/>
    <lineage>
        <taxon>Bacteria</taxon>
        <taxon>Bacillati</taxon>
        <taxon>Bacillota</taxon>
        <taxon>Bacilli</taxon>
        <taxon>Bacillales</taxon>
        <taxon>Thermoactinomycetaceae</taxon>
        <taxon>Paludifilum</taxon>
    </lineage>
</organism>
<dbReference type="AlphaFoldDB" id="A0A235B522"/>